<evidence type="ECO:0000259" key="1">
    <source>
        <dbReference type="PROSITE" id="PS50801"/>
    </source>
</evidence>
<reference evidence="2" key="1">
    <citation type="submission" date="2019-08" db="EMBL/GenBank/DDBJ databases">
        <authorList>
            <person name="Kucharzyk K."/>
            <person name="Murdoch R.W."/>
            <person name="Higgins S."/>
            <person name="Loffler F."/>
        </authorList>
    </citation>
    <scope>NUCLEOTIDE SEQUENCE</scope>
</reference>
<protein>
    <recommendedName>
        <fullName evidence="1">STAS domain-containing protein</fullName>
    </recommendedName>
</protein>
<organism evidence="2">
    <name type="scientific">bioreactor metagenome</name>
    <dbReference type="NCBI Taxonomy" id="1076179"/>
    <lineage>
        <taxon>unclassified sequences</taxon>
        <taxon>metagenomes</taxon>
        <taxon>ecological metagenomes</taxon>
    </lineage>
</organism>
<dbReference type="PROSITE" id="PS50801">
    <property type="entry name" value="STAS"/>
    <property type="match status" value="1"/>
</dbReference>
<proteinExistence type="predicted"/>
<dbReference type="Pfam" id="PF01740">
    <property type="entry name" value="STAS"/>
    <property type="match status" value="1"/>
</dbReference>
<comment type="caution">
    <text evidence="2">The sequence shown here is derived from an EMBL/GenBank/DDBJ whole genome shotgun (WGS) entry which is preliminary data.</text>
</comment>
<accession>A0A645FEN7</accession>
<dbReference type="EMBL" id="VSSQ01058215">
    <property type="protein sequence ID" value="MPN11942.1"/>
    <property type="molecule type" value="Genomic_DNA"/>
</dbReference>
<evidence type="ECO:0000313" key="2">
    <source>
        <dbReference type="EMBL" id="MPN11942.1"/>
    </source>
</evidence>
<dbReference type="InterPro" id="IPR002645">
    <property type="entry name" value="STAS_dom"/>
</dbReference>
<dbReference type="AlphaFoldDB" id="A0A645FEN7"/>
<dbReference type="Gene3D" id="3.30.750.24">
    <property type="entry name" value="STAS domain"/>
    <property type="match status" value="1"/>
</dbReference>
<name>A0A645FEN7_9ZZZZ</name>
<feature type="domain" description="STAS" evidence="1">
    <location>
        <begin position="1"/>
        <end position="60"/>
    </location>
</feature>
<dbReference type="InterPro" id="IPR036513">
    <property type="entry name" value="STAS_dom_sf"/>
</dbReference>
<dbReference type="SUPFAM" id="SSF52091">
    <property type="entry name" value="SpoIIaa-like"/>
    <property type="match status" value="1"/>
</dbReference>
<sequence length="60" mass="6758">MKHQDEVIIDISTMTLWDSTAVEVIDKLINKNKNNGIKTTFIGANKQSEELLKKVSKNIA</sequence>
<gene>
    <name evidence="2" type="ORF">SDC9_159251</name>
</gene>